<dbReference type="SMART" id="SM00448">
    <property type="entry name" value="REC"/>
    <property type="match status" value="1"/>
</dbReference>
<evidence type="ECO:0000256" key="3">
    <source>
        <dbReference type="ARBA" id="ARBA00023163"/>
    </source>
</evidence>
<keyword evidence="3" id="KW-0804">Transcription</keyword>
<dbReference type="SUPFAM" id="SSF46689">
    <property type="entry name" value="Homeodomain-like"/>
    <property type="match status" value="2"/>
</dbReference>
<dbReference type="Gene3D" id="3.40.50.2300">
    <property type="match status" value="1"/>
</dbReference>
<dbReference type="PROSITE" id="PS01124">
    <property type="entry name" value="HTH_ARAC_FAMILY_2"/>
    <property type="match status" value="1"/>
</dbReference>
<feature type="domain" description="HTH araC/xylS-type" evidence="5">
    <location>
        <begin position="386"/>
        <end position="484"/>
    </location>
</feature>
<evidence type="ECO:0000313" key="7">
    <source>
        <dbReference type="EMBL" id="AEJ18205.1"/>
    </source>
</evidence>
<dbReference type="PANTHER" id="PTHR43280">
    <property type="entry name" value="ARAC-FAMILY TRANSCRIPTIONAL REGULATOR"/>
    <property type="match status" value="1"/>
</dbReference>
<proteinExistence type="predicted"/>
<dbReference type="Pfam" id="PF12833">
    <property type="entry name" value="HTH_18"/>
    <property type="match status" value="1"/>
</dbReference>
<evidence type="ECO:0000256" key="4">
    <source>
        <dbReference type="PROSITE-ProRule" id="PRU00169"/>
    </source>
</evidence>
<dbReference type="eggNOG" id="COG4753">
    <property type="taxonomic scope" value="Bacteria"/>
</dbReference>
<keyword evidence="1" id="KW-0805">Transcription regulation</keyword>
<dbReference type="GO" id="GO:0003700">
    <property type="term" value="F:DNA-binding transcription factor activity"/>
    <property type="evidence" value="ECO:0007669"/>
    <property type="project" value="InterPro"/>
</dbReference>
<evidence type="ECO:0000256" key="2">
    <source>
        <dbReference type="ARBA" id="ARBA00023125"/>
    </source>
</evidence>
<evidence type="ECO:0000259" key="6">
    <source>
        <dbReference type="PROSITE" id="PS50110"/>
    </source>
</evidence>
<keyword evidence="8" id="KW-1185">Reference proteome</keyword>
<dbReference type="AlphaFoldDB" id="F8EWP2"/>
<dbReference type="PROSITE" id="PS50110">
    <property type="entry name" value="RESPONSE_REGULATORY"/>
    <property type="match status" value="1"/>
</dbReference>
<dbReference type="InterPro" id="IPR001789">
    <property type="entry name" value="Sig_transdc_resp-reg_receiver"/>
</dbReference>
<dbReference type="PRINTS" id="PR00032">
    <property type="entry name" value="HTHARAC"/>
</dbReference>
<dbReference type="HOGENOM" id="CLU_000445_5_0_12"/>
<dbReference type="Gene3D" id="1.10.10.60">
    <property type="entry name" value="Homeodomain-like"/>
    <property type="match status" value="2"/>
</dbReference>
<dbReference type="PROSITE" id="PS00041">
    <property type="entry name" value="HTH_ARAC_FAMILY_1"/>
    <property type="match status" value="1"/>
</dbReference>
<dbReference type="EMBL" id="CP002868">
    <property type="protein sequence ID" value="AEJ18205.1"/>
    <property type="molecule type" value="Genomic_DNA"/>
</dbReference>
<name>F8EWP2_GRAC1</name>
<dbReference type="GO" id="GO:0043565">
    <property type="term" value="F:sequence-specific DNA binding"/>
    <property type="evidence" value="ECO:0007669"/>
    <property type="project" value="InterPro"/>
</dbReference>
<dbReference type="KEGG" id="scd:Spica_0033"/>
<dbReference type="InterPro" id="IPR018060">
    <property type="entry name" value="HTH_AraC"/>
</dbReference>
<keyword evidence="4" id="KW-0597">Phosphoprotein</keyword>
<dbReference type="InterPro" id="IPR020449">
    <property type="entry name" value="Tscrpt_reg_AraC-type_HTH"/>
</dbReference>
<dbReference type="RefSeq" id="WP_013967518.1">
    <property type="nucleotide sequence ID" value="NC_015732.1"/>
</dbReference>
<dbReference type="SMART" id="SM00342">
    <property type="entry name" value="HTH_ARAC"/>
    <property type="match status" value="1"/>
</dbReference>
<dbReference type="eggNOG" id="COG2207">
    <property type="taxonomic scope" value="Bacteria"/>
</dbReference>
<dbReference type="InterPro" id="IPR011006">
    <property type="entry name" value="CheY-like_superfamily"/>
</dbReference>
<reference evidence="8" key="1">
    <citation type="journal article" date="2013" name="Stand. Genomic Sci.">
        <title>Genome sequence of the thermophilic fresh-water bacterium Spirochaeta caldaria type strain (H1(T)), reclassification of Spirochaeta caldaria, Spirochaeta stenostrepta, and Spirochaeta zuelzerae in the genus Treponema as Treponema caldaria comb. nov., Treponema stenostrepta comb. nov., and Treponema zuelzerae comb. nov., and emendation of the genus Treponema.</title>
        <authorList>
            <person name="Abt B."/>
            <person name="Goker M."/>
            <person name="Scheuner C."/>
            <person name="Han C."/>
            <person name="Lu M."/>
            <person name="Misra M."/>
            <person name="Lapidus A."/>
            <person name="Nolan M."/>
            <person name="Lucas S."/>
            <person name="Hammon N."/>
            <person name="Deshpande S."/>
            <person name="Cheng J.F."/>
            <person name="Tapia R."/>
            <person name="Goodwin L.A."/>
            <person name="Pitluck S."/>
            <person name="Liolios K."/>
            <person name="Pagani I."/>
            <person name="Ivanova N."/>
            <person name="Mavromatis K."/>
            <person name="Mikhailova N."/>
            <person name="Huntemann M."/>
            <person name="Pati A."/>
            <person name="Chen A."/>
            <person name="Palaniappan K."/>
            <person name="Land M."/>
            <person name="Hauser L."/>
            <person name="Jeffries C.D."/>
            <person name="Rohde M."/>
            <person name="Spring S."/>
            <person name="Gronow S."/>
            <person name="Detter J.C."/>
            <person name="Bristow J."/>
            <person name="Eisen J.A."/>
            <person name="Markowitz V."/>
            <person name="Hugenholtz P."/>
            <person name="Kyrpides N.C."/>
            <person name="Woyke T."/>
            <person name="Klenk H.P."/>
        </authorList>
    </citation>
    <scope>NUCLEOTIDE SEQUENCE</scope>
    <source>
        <strain evidence="8">ATCC 51460 / DSM 7334 / H1</strain>
    </source>
</reference>
<dbReference type="InterPro" id="IPR009057">
    <property type="entry name" value="Homeodomain-like_sf"/>
</dbReference>
<dbReference type="GO" id="GO:0000160">
    <property type="term" value="P:phosphorelay signal transduction system"/>
    <property type="evidence" value="ECO:0007669"/>
    <property type="project" value="InterPro"/>
</dbReference>
<evidence type="ECO:0000259" key="5">
    <source>
        <dbReference type="PROSITE" id="PS01124"/>
    </source>
</evidence>
<dbReference type="CDD" id="cd17536">
    <property type="entry name" value="REC_YesN-like"/>
    <property type="match status" value="1"/>
</dbReference>
<feature type="domain" description="Response regulatory" evidence="6">
    <location>
        <begin position="3"/>
        <end position="120"/>
    </location>
</feature>
<sequence length="496" mass="57701">MYRVLIVDDEEPVLDSFSYMIKEYSSDFVLAGKARNGFEALSAIHDLQPDVVFMDINIPGMDGLKVIDTVHSQYPHMIFVLSTAYERFDLAQKAIPLGVHAYLVKPISKKMFIGTLEEIKNKLDKNRLARNVNENRRSMDTFFAQLMKGGFEEDDIENIKENLGITYNHGRIFIIEIEENNQKILQEIALRLSMKYFCLFDMNGVRGLFFIAGSIDKDELHKRLFEIIKQCLQIDIDVAIGIGIEKELNDLYESYESALSELINNKTNEKKLFRERMLIVQIRKKIGFIPKSEVIKLYETYLDELFENNQLQIAKCKLIILFALLYDDLSNYYKDTEPVEYLFPLEQEIMNSKSKEECNSRGRSIFSRLYDLFAEKRNQAMPIPLLKAIHYMQDHYSEPIQLSTVADAVFISPAYLSRIFTEYLSTTFIDYLTDLRISEAQKLIKNTNMSIKEIASKVGYSDPNYFGKCFKKITGYTPTDYLERSQNDTGVYHYEK</sequence>
<evidence type="ECO:0000256" key="1">
    <source>
        <dbReference type="ARBA" id="ARBA00023015"/>
    </source>
</evidence>
<dbReference type="Pfam" id="PF00072">
    <property type="entry name" value="Response_reg"/>
    <property type="match status" value="1"/>
</dbReference>
<gene>
    <name evidence="7" type="ordered locus">Spica_0033</name>
</gene>
<accession>F8EWP2</accession>
<organism evidence="7 8">
    <name type="scientific">Gracilinema caldarium (strain ATCC 51460 / DSM 7334 / H1)</name>
    <name type="common">Treponema caldarium</name>
    <dbReference type="NCBI Taxonomy" id="744872"/>
    <lineage>
        <taxon>Bacteria</taxon>
        <taxon>Pseudomonadati</taxon>
        <taxon>Spirochaetota</taxon>
        <taxon>Spirochaetia</taxon>
        <taxon>Spirochaetales</taxon>
        <taxon>Breznakiellaceae</taxon>
        <taxon>Gracilinema</taxon>
    </lineage>
</organism>
<keyword evidence="2" id="KW-0238">DNA-binding</keyword>
<dbReference type="Proteomes" id="UP000000503">
    <property type="component" value="Chromosome"/>
</dbReference>
<dbReference type="InterPro" id="IPR018062">
    <property type="entry name" value="HTH_AraC-typ_CS"/>
</dbReference>
<dbReference type="PANTHER" id="PTHR43280:SF28">
    <property type="entry name" value="HTH-TYPE TRANSCRIPTIONAL ACTIVATOR RHAS"/>
    <property type="match status" value="1"/>
</dbReference>
<dbReference type="STRING" id="744872.Spica_0033"/>
<feature type="modified residue" description="4-aspartylphosphate" evidence="4">
    <location>
        <position position="55"/>
    </location>
</feature>
<dbReference type="OrthoDB" id="327083at2"/>
<dbReference type="SUPFAM" id="SSF52172">
    <property type="entry name" value="CheY-like"/>
    <property type="match status" value="1"/>
</dbReference>
<protein>
    <submittedName>
        <fullName evidence="7">Two component transcriptional regulator, AraC family</fullName>
    </submittedName>
</protein>
<evidence type="ECO:0000313" key="8">
    <source>
        <dbReference type="Proteomes" id="UP000000503"/>
    </source>
</evidence>